<evidence type="ECO:0000313" key="2">
    <source>
        <dbReference type="EMBL" id="KAJ1143973.1"/>
    </source>
</evidence>
<dbReference type="Proteomes" id="UP001066276">
    <property type="component" value="Chromosome 6"/>
</dbReference>
<reference evidence="2" key="1">
    <citation type="journal article" date="2022" name="bioRxiv">
        <title>Sequencing and chromosome-scale assembly of the giantPleurodeles waltlgenome.</title>
        <authorList>
            <person name="Brown T."/>
            <person name="Elewa A."/>
            <person name="Iarovenko S."/>
            <person name="Subramanian E."/>
            <person name="Araus A.J."/>
            <person name="Petzold A."/>
            <person name="Susuki M."/>
            <person name="Suzuki K.-i.T."/>
            <person name="Hayashi T."/>
            <person name="Toyoda A."/>
            <person name="Oliveira C."/>
            <person name="Osipova E."/>
            <person name="Leigh N.D."/>
            <person name="Simon A."/>
            <person name="Yun M.H."/>
        </authorList>
    </citation>
    <scope>NUCLEOTIDE SEQUENCE</scope>
    <source>
        <strain evidence="2">20211129_DDA</strain>
        <tissue evidence="2">Liver</tissue>
    </source>
</reference>
<evidence type="ECO:0000256" key="1">
    <source>
        <dbReference type="SAM" id="MobiDB-lite"/>
    </source>
</evidence>
<evidence type="ECO:0000313" key="3">
    <source>
        <dbReference type="Proteomes" id="UP001066276"/>
    </source>
</evidence>
<keyword evidence="3" id="KW-1185">Reference proteome</keyword>
<feature type="compositionally biased region" description="Basic and acidic residues" evidence="1">
    <location>
        <begin position="1"/>
        <end position="10"/>
    </location>
</feature>
<feature type="region of interest" description="Disordered" evidence="1">
    <location>
        <begin position="1"/>
        <end position="29"/>
    </location>
</feature>
<protein>
    <submittedName>
        <fullName evidence="2">Uncharacterized protein</fullName>
    </submittedName>
</protein>
<organism evidence="2 3">
    <name type="scientific">Pleurodeles waltl</name>
    <name type="common">Iberian ribbed newt</name>
    <dbReference type="NCBI Taxonomy" id="8319"/>
    <lineage>
        <taxon>Eukaryota</taxon>
        <taxon>Metazoa</taxon>
        <taxon>Chordata</taxon>
        <taxon>Craniata</taxon>
        <taxon>Vertebrata</taxon>
        <taxon>Euteleostomi</taxon>
        <taxon>Amphibia</taxon>
        <taxon>Batrachia</taxon>
        <taxon>Caudata</taxon>
        <taxon>Salamandroidea</taxon>
        <taxon>Salamandridae</taxon>
        <taxon>Pleurodelinae</taxon>
        <taxon>Pleurodeles</taxon>
    </lineage>
</organism>
<accession>A0AAV7QZS8</accession>
<gene>
    <name evidence="2" type="ORF">NDU88_010275</name>
</gene>
<sequence>MNRGRLDELPNRALGRAAPSSTAPDHAAAFCHSDRDQKRIRGSCTGLQSCSGSDGLEALGTGEAPAERSGLAKPRDSEAAPHKYNSPGRTD</sequence>
<comment type="caution">
    <text evidence="2">The sequence shown here is derived from an EMBL/GenBank/DDBJ whole genome shotgun (WGS) entry which is preliminary data.</text>
</comment>
<name>A0AAV7QZS8_PLEWA</name>
<dbReference type="EMBL" id="JANPWB010000010">
    <property type="protein sequence ID" value="KAJ1143973.1"/>
    <property type="molecule type" value="Genomic_DNA"/>
</dbReference>
<proteinExistence type="predicted"/>
<feature type="region of interest" description="Disordered" evidence="1">
    <location>
        <begin position="47"/>
        <end position="91"/>
    </location>
</feature>
<dbReference type="AlphaFoldDB" id="A0AAV7QZS8"/>